<name>A0ABR0PTP3_GOSAR</name>
<feature type="coiled-coil region" evidence="1">
    <location>
        <begin position="36"/>
        <end position="63"/>
    </location>
</feature>
<dbReference type="Proteomes" id="UP001358586">
    <property type="component" value="Chromosome 5"/>
</dbReference>
<reference evidence="2 3" key="1">
    <citation type="submission" date="2023-03" db="EMBL/GenBank/DDBJ databases">
        <title>WGS of Gossypium arboreum.</title>
        <authorList>
            <person name="Yu D."/>
        </authorList>
    </citation>
    <scope>NUCLEOTIDE SEQUENCE [LARGE SCALE GENOMIC DNA]</scope>
    <source>
        <tissue evidence="2">Leaf</tissue>
    </source>
</reference>
<evidence type="ECO:0000313" key="2">
    <source>
        <dbReference type="EMBL" id="KAK5830370.1"/>
    </source>
</evidence>
<dbReference type="EMBL" id="JARKNE010000005">
    <property type="protein sequence ID" value="KAK5830370.1"/>
    <property type="molecule type" value="Genomic_DNA"/>
</dbReference>
<protein>
    <submittedName>
        <fullName evidence="2">Uncharacterized protein</fullName>
    </submittedName>
</protein>
<proteinExistence type="predicted"/>
<keyword evidence="3" id="KW-1185">Reference proteome</keyword>
<evidence type="ECO:0000256" key="1">
    <source>
        <dbReference type="SAM" id="Coils"/>
    </source>
</evidence>
<sequence length="74" mass="8526">MTEAKVLAHGKWLNEQLMEEFNWAIREALGEFVRKNENFEALVELTQGEIKKLKSELSSIKATKDSGVPIWSNY</sequence>
<organism evidence="2 3">
    <name type="scientific">Gossypium arboreum</name>
    <name type="common">Tree cotton</name>
    <name type="synonym">Gossypium nanking</name>
    <dbReference type="NCBI Taxonomy" id="29729"/>
    <lineage>
        <taxon>Eukaryota</taxon>
        <taxon>Viridiplantae</taxon>
        <taxon>Streptophyta</taxon>
        <taxon>Embryophyta</taxon>
        <taxon>Tracheophyta</taxon>
        <taxon>Spermatophyta</taxon>
        <taxon>Magnoliopsida</taxon>
        <taxon>eudicotyledons</taxon>
        <taxon>Gunneridae</taxon>
        <taxon>Pentapetalae</taxon>
        <taxon>rosids</taxon>
        <taxon>malvids</taxon>
        <taxon>Malvales</taxon>
        <taxon>Malvaceae</taxon>
        <taxon>Malvoideae</taxon>
        <taxon>Gossypium</taxon>
    </lineage>
</organism>
<gene>
    <name evidence="2" type="ORF">PVK06_014164</name>
</gene>
<evidence type="ECO:0000313" key="3">
    <source>
        <dbReference type="Proteomes" id="UP001358586"/>
    </source>
</evidence>
<comment type="caution">
    <text evidence="2">The sequence shown here is derived from an EMBL/GenBank/DDBJ whole genome shotgun (WGS) entry which is preliminary data.</text>
</comment>
<keyword evidence="1" id="KW-0175">Coiled coil</keyword>
<accession>A0ABR0PTP3</accession>